<feature type="repeat" description="TPR" evidence="1">
    <location>
        <begin position="161"/>
        <end position="194"/>
    </location>
</feature>
<dbReference type="Proteomes" id="UP001172083">
    <property type="component" value="Unassembled WGS sequence"/>
</dbReference>
<dbReference type="InterPro" id="IPR016032">
    <property type="entry name" value="Sig_transdc_resp-reg_C-effctor"/>
</dbReference>
<feature type="chain" id="PRO_5047532031" evidence="4">
    <location>
        <begin position="21"/>
        <end position="576"/>
    </location>
</feature>
<keyword evidence="3" id="KW-1133">Transmembrane helix</keyword>
<dbReference type="SUPFAM" id="SSF46894">
    <property type="entry name" value="C-terminal effector domain of the bipartite response regulators"/>
    <property type="match status" value="1"/>
</dbReference>
<dbReference type="Gene3D" id="1.10.10.10">
    <property type="entry name" value="Winged helix-like DNA-binding domain superfamily/Winged helix DNA-binding domain"/>
    <property type="match status" value="1"/>
</dbReference>
<dbReference type="Gene3D" id="1.25.40.10">
    <property type="entry name" value="Tetratricopeptide repeat domain"/>
    <property type="match status" value="1"/>
</dbReference>
<dbReference type="RefSeq" id="WP_346756009.1">
    <property type="nucleotide sequence ID" value="NZ_JAUJEB010000001.1"/>
</dbReference>
<keyword evidence="7" id="KW-1185">Reference proteome</keyword>
<dbReference type="SUPFAM" id="SSF48452">
    <property type="entry name" value="TPR-like"/>
    <property type="match status" value="1"/>
</dbReference>
<dbReference type="PANTHER" id="PTHR10098">
    <property type="entry name" value="RAPSYN-RELATED"/>
    <property type="match status" value="1"/>
</dbReference>
<keyword evidence="2" id="KW-0175">Coiled coil</keyword>
<dbReference type="EMBL" id="JAUJEB010000001">
    <property type="protein sequence ID" value="MDN5210667.1"/>
    <property type="molecule type" value="Genomic_DNA"/>
</dbReference>
<feature type="coiled-coil region" evidence="2">
    <location>
        <begin position="398"/>
        <end position="461"/>
    </location>
</feature>
<evidence type="ECO:0000256" key="2">
    <source>
        <dbReference type="SAM" id="Coils"/>
    </source>
</evidence>
<dbReference type="Pfam" id="PF13424">
    <property type="entry name" value="TPR_12"/>
    <property type="match status" value="1"/>
</dbReference>
<evidence type="ECO:0000256" key="3">
    <source>
        <dbReference type="SAM" id="Phobius"/>
    </source>
</evidence>
<evidence type="ECO:0000256" key="1">
    <source>
        <dbReference type="PROSITE-ProRule" id="PRU00339"/>
    </source>
</evidence>
<comment type="caution">
    <text evidence="6">The sequence shown here is derived from an EMBL/GenBank/DDBJ whole genome shotgun (WGS) entry which is preliminary data.</text>
</comment>
<name>A0ABT8KYX1_9BACT</name>
<gene>
    <name evidence="6" type="ORF">QQ020_01370</name>
</gene>
<dbReference type="InterPro" id="IPR036388">
    <property type="entry name" value="WH-like_DNA-bd_sf"/>
</dbReference>
<keyword evidence="1" id="KW-0802">TPR repeat</keyword>
<evidence type="ECO:0000313" key="6">
    <source>
        <dbReference type="EMBL" id="MDN5210667.1"/>
    </source>
</evidence>
<evidence type="ECO:0000259" key="5">
    <source>
        <dbReference type="SMART" id="SM00421"/>
    </source>
</evidence>
<dbReference type="InterPro" id="IPR019734">
    <property type="entry name" value="TPR_rpt"/>
</dbReference>
<dbReference type="PROSITE" id="PS50293">
    <property type="entry name" value="TPR_REGION"/>
    <property type="match status" value="1"/>
</dbReference>
<dbReference type="Pfam" id="PF13374">
    <property type="entry name" value="TPR_10"/>
    <property type="match status" value="1"/>
</dbReference>
<keyword evidence="3" id="KW-0472">Membrane</keyword>
<evidence type="ECO:0000313" key="7">
    <source>
        <dbReference type="Proteomes" id="UP001172083"/>
    </source>
</evidence>
<dbReference type="InterPro" id="IPR000792">
    <property type="entry name" value="Tscrpt_reg_LuxR_C"/>
</dbReference>
<keyword evidence="4" id="KW-0732">Signal</keyword>
<dbReference type="InterPro" id="IPR011990">
    <property type="entry name" value="TPR-like_helical_dom_sf"/>
</dbReference>
<feature type="transmembrane region" description="Helical" evidence="3">
    <location>
        <begin position="358"/>
        <end position="378"/>
    </location>
</feature>
<protein>
    <submittedName>
        <fullName evidence="6">Tetratricopeptide repeat protein</fullName>
    </submittedName>
</protein>
<evidence type="ECO:0000256" key="4">
    <source>
        <dbReference type="SAM" id="SignalP"/>
    </source>
</evidence>
<keyword evidence="3" id="KW-0812">Transmembrane</keyword>
<dbReference type="SMART" id="SM00028">
    <property type="entry name" value="TPR"/>
    <property type="match status" value="5"/>
</dbReference>
<feature type="domain" description="HTH luxR-type" evidence="5">
    <location>
        <begin position="506"/>
        <end position="563"/>
    </location>
</feature>
<feature type="signal peptide" evidence="4">
    <location>
        <begin position="1"/>
        <end position="20"/>
    </location>
</feature>
<accession>A0ABT8KYX1</accession>
<sequence length="576" mass="67652">MFRRAAILIVLLCQFFNAFSKEKIDSLLILLENHQNLDTARVNLLNKLGYEYWIVDPGQSENFGSQALLLAEDLNYPEGMAFAWRVIGVSHWSRGNYELALYSLFDGLEKYKSISDRLGEANCLMNIGLVYADRKDYKRALDYYFDAEKVFLDLGEIDRIATNYNKIGTIFIEQQKYDQALDYLQRALEIHQRAGFQYGISESNNRLGVLYYKQGKLDKGLNFFYESLSIARENDDTHSIATNLSHIGRIYLEKEDYERARRNLEEGILFAETVKSKVILRDIYFDLKQLFLQRGTYEKAIAYWALYTQMKDSIFSQEKAIQIANLQTKHELANKDRMLEIGKQEIAILEQRAQFDRIMRIGLITGILILGIIAYLIISKQRLRIRRNKELLIKNQELYSSQQALTEAELENSRLKEKELTKELEFKNKELTSFTINFIQKNELMEELKENINEIKKTSDVKLSGRLNNLNRLVNNSLHVDKDWEDFKLYFENVHRDFFKILKDFKEDLSNYELKLCALIRLNLNMKEMGTILGISTESVKTARYRLRKKLGLSREENLIDFIMNLENAYIPEKYN</sequence>
<proteinExistence type="predicted"/>
<organism evidence="6 7">
    <name type="scientific">Agaribacillus aureus</name>
    <dbReference type="NCBI Taxonomy" id="3051825"/>
    <lineage>
        <taxon>Bacteria</taxon>
        <taxon>Pseudomonadati</taxon>
        <taxon>Bacteroidota</taxon>
        <taxon>Cytophagia</taxon>
        <taxon>Cytophagales</taxon>
        <taxon>Splendidivirgaceae</taxon>
        <taxon>Agaribacillus</taxon>
    </lineage>
</organism>
<reference evidence="6" key="1">
    <citation type="submission" date="2023-06" db="EMBL/GenBank/DDBJ databases">
        <title>Genomic of Agaribacillus aureum.</title>
        <authorList>
            <person name="Wang G."/>
        </authorList>
    </citation>
    <scope>NUCLEOTIDE SEQUENCE</scope>
    <source>
        <strain evidence="6">BMA12</strain>
    </source>
</reference>
<dbReference type="SMART" id="SM00421">
    <property type="entry name" value="HTH_LUXR"/>
    <property type="match status" value="1"/>
</dbReference>
<feature type="repeat" description="TPR" evidence="1">
    <location>
        <begin position="201"/>
        <end position="234"/>
    </location>
</feature>
<dbReference type="PROSITE" id="PS50005">
    <property type="entry name" value="TPR"/>
    <property type="match status" value="2"/>
</dbReference>